<dbReference type="EMBL" id="BHVZ01000004">
    <property type="protein sequence ID" value="GCB29962.1"/>
    <property type="molecule type" value="Genomic_DNA"/>
</dbReference>
<gene>
    <name evidence="2" type="ORF">KGMB03357_16230</name>
</gene>
<name>A0A401LER3_9FIRM</name>
<evidence type="ECO:0000313" key="2">
    <source>
        <dbReference type="EMBL" id="GCB29962.1"/>
    </source>
</evidence>
<protein>
    <recommendedName>
        <fullName evidence="1">HTH cro/C1-type domain-containing protein</fullName>
    </recommendedName>
</protein>
<dbReference type="SMART" id="SM00530">
    <property type="entry name" value="HTH_XRE"/>
    <property type="match status" value="1"/>
</dbReference>
<comment type="caution">
    <text evidence="2">The sequence shown here is derived from an EMBL/GenBank/DDBJ whole genome shotgun (WGS) entry which is preliminary data.</text>
</comment>
<organism evidence="2 3">
    <name type="scientific">Anaerotignum faecicola</name>
    <dbReference type="NCBI Taxonomy" id="2358141"/>
    <lineage>
        <taxon>Bacteria</taxon>
        <taxon>Bacillati</taxon>
        <taxon>Bacillota</taxon>
        <taxon>Clostridia</taxon>
        <taxon>Lachnospirales</taxon>
        <taxon>Anaerotignaceae</taxon>
        <taxon>Anaerotignum</taxon>
    </lineage>
</organism>
<dbReference type="Gene3D" id="1.10.260.40">
    <property type="entry name" value="lambda repressor-like DNA-binding domains"/>
    <property type="match status" value="1"/>
</dbReference>
<dbReference type="OrthoDB" id="9815805at2"/>
<dbReference type="InterPro" id="IPR001387">
    <property type="entry name" value="Cro/C1-type_HTH"/>
</dbReference>
<dbReference type="CDD" id="cd00093">
    <property type="entry name" value="HTH_XRE"/>
    <property type="match status" value="1"/>
</dbReference>
<dbReference type="SUPFAM" id="SSF47413">
    <property type="entry name" value="lambda repressor-like DNA-binding domains"/>
    <property type="match status" value="1"/>
</dbReference>
<proteinExistence type="predicted"/>
<dbReference type="InterPro" id="IPR010982">
    <property type="entry name" value="Lambda_DNA-bd_dom_sf"/>
</dbReference>
<sequence>MSISEKRLSTTGRRMKYCRKIEKLKLSELADKIDVPIFILKSYETDKKQLPYELARRIANVLHTTAGYLLGWEADPLLDPLLSDIYRQKTNEEALLDDEYDDEPFSDIDDDWDEENESISLFYEMMYKSEEEKDEIIETGAFNAHIAGYLIYTLQQLGCSASTITKARQLFFDEIVPNITAETARELGEATELNKLDSILNKNNVIHFPTED</sequence>
<keyword evidence="3" id="KW-1185">Reference proteome</keyword>
<dbReference type="AlphaFoldDB" id="A0A401LER3"/>
<accession>A0A401LER3</accession>
<reference evidence="2 3" key="1">
    <citation type="submission" date="2018-10" db="EMBL/GenBank/DDBJ databases">
        <title>Draft Genome Sequence of Anaerotignum sp. KCTC 15736.</title>
        <authorList>
            <person name="Choi S.H."/>
            <person name="Kim J.S."/>
            <person name="Kang S.W."/>
            <person name="Lee J.S."/>
            <person name="Park S.H."/>
        </authorList>
    </citation>
    <scope>NUCLEOTIDE SEQUENCE [LARGE SCALE GENOMIC DNA]</scope>
    <source>
        <strain evidence="2 3">KCTC 15736</strain>
    </source>
</reference>
<dbReference type="GO" id="GO:0003677">
    <property type="term" value="F:DNA binding"/>
    <property type="evidence" value="ECO:0007669"/>
    <property type="project" value="InterPro"/>
</dbReference>
<dbReference type="PROSITE" id="PS50943">
    <property type="entry name" value="HTH_CROC1"/>
    <property type="match status" value="1"/>
</dbReference>
<evidence type="ECO:0000259" key="1">
    <source>
        <dbReference type="PROSITE" id="PS50943"/>
    </source>
</evidence>
<feature type="domain" description="HTH cro/C1-type" evidence="1">
    <location>
        <begin position="15"/>
        <end position="69"/>
    </location>
</feature>
<dbReference type="Proteomes" id="UP000287361">
    <property type="component" value="Unassembled WGS sequence"/>
</dbReference>
<evidence type="ECO:0000313" key="3">
    <source>
        <dbReference type="Proteomes" id="UP000287361"/>
    </source>
</evidence>